<evidence type="ECO:0000313" key="2">
    <source>
        <dbReference type="EMBL" id="QHS77909.1"/>
    </source>
</evidence>
<dbReference type="PROSITE" id="PS50800">
    <property type="entry name" value="SAP"/>
    <property type="match status" value="1"/>
</dbReference>
<accession>A0A6C0ADV0</accession>
<evidence type="ECO:0000259" key="1">
    <source>
        <dbReference type="PROSITE" id="PS50800"/>
    </source>
</evidence>
<dbReference type="EMBL" id="MN740593">
    <property type="protein sequence ID" value="QHS77909.1"/>
    <property type="molecule type" value="Genomic_DNA"/>
</dbReference>
<dbReference type="InterPro" id="IPR003034">
    <property type="entry name" value="SAP_dom"/>
</dbReference>
<dbReference type="Pfam" id="PF02037">
    <property type="entry name" value="SAP"/>
    <property type="match status" value="1"/>
</dbReference>
<dbReference type="Gene3D" id="1.10.720.30">
    <property type="entry name" value="SAP domain"/>
    <property type="match status" value="1"/>
</dbReference>
<sequence>MDSKSLISSYNSKQNSINVTYNIERINLSSKFRTSRGEKPYLLSELKEIAKKLGLPVNGSKVEIINALLKKHESIEKKN</sequence>
<dbReference type="InterPro" id="IPR036361">
    <property type="entry name" value="SAP_dom_sf"/>
</dbReference>
<protein>
    <recommendedName>
        <fullName evidence="1">SAP domain-containing protein</fullName>
    </recommendedName>
</protein>
<reference evidence="2" key="1">
    <citation type="journal article" date="2020" name="Nature">
        <title>Giant virus diversity and host interactions through global metagenomics.</title>
        <authorList>
            <person name="Schulz F."/>
            <person name="Roux S."/>
            <person name="Paez-Espino D."/>
            <person name="Jungbluth S."/>
            <person name="Walsh D.A."/>
            <person name="Denef V.J."/>
            <person name="McMahon K.D."/>
            <person name="Konstantinidis K.T."/>
            <person name="Eloe-Fadrosh E.A."/>
            <person name="Kyrpides N.C."/>
            <person name="Woyke T."/>
        </authorList>
    </citation>
    <scope>NUCLEOTIDE SEQUENCE</scope>
    <source>
        <strain evidence="2">GVMAG-S-1021933-23</strain>
    </source>
</reference>
<organism evidence="2">
    <name type="scientific">viral metagenome</name>
    <dbReference type="NCBI Taxonomy" id="1070528"/>
    <lineage>
        <taxon>unclassified sequences</taxon>
        <taxon>metagenomes</taxon>
        <taxon>organismal metagenomes</taxon>
    </lineage>
</organism>
<feature type="domain" description="SAP" evidence="1">
    <location>
        <begin position="38"/>
        <end position="72"/>
    </location>
</feature>
<proteinExistence type="predicted"/>
<dbReference type="AlphaFoldDB" id="A0A6C0ADV0"/>
<name>A0A6C0ADV0_9ZZZZ</name>